<feature type="compositionally biased region" description="Low complexity" evidence="1">
    <location>
        <begin position="190"/>
        <end position="200"/>
    </location>
</feature>
<accession>T0ZE35</accession>
<dbReference type="Gene3D" id="2.30.40.10">
    <property type="entry name" value="Urease, subunit C, domain 1"/>
    <property type="match status" value="1"/>
</dbReference>
<dbReference type="GO" id="GO:0005737">
    <property type="term" value="C:cytoplasm"/>
    <property type="evidence" value="ECO:0007669"/>
    <property type="project" value="TreeGrafter"/>
</dbReference>
<gene>
    <name evidence="2" type="ORF">B1B_13889</name>
</gene>
<feature type="non-terminal residue" evidence="2">
    <location>
        <position position="240"/>
    </location>
</feature>
<protein>
    <submittedName>
        <fullName evidence="2">Dihydroorotase</fullName>
    </submittedName>
</protein>
<organism evidence="2">
    <name type="scientific">mine drainage metagenome</name>
    <dbReference type="NCBI Taxonomy" id="410659"/>
    <lineage>
        <taxon>unclassified sequences</taxon>
        <taxon>metagenomes</taxon>
        <taxon>ecological metagenomes</taxon>
    </lineage>
</organism>
<sequence>WVESGVAVDDGRIVRIAKEPQLPPADESVDAGGLLLLPGAVDTHTHFSYGRPDRTDLGTGSGACASGGVTFFVEQAASTPEHCRPTLDASALQEKVALGERSSLVDFGVHGGGCAENLSRIPDLLAGGVRGSRSTWVGTRSGSTGPPRTPRSSPSRGGSRAREPRWRSTRRIRRSWPTPPKRYGRPGGPPRRCTPIPGRPWRNRRRCPGWRAGGSRGDGHPHRASEQRVDPGRWSGRPGP</sequence>
<feature type="non-terminal residue" evidence="2">
    <location>
        <position position="1"/>
    </location>
</feature>
<feature type="compositionally biased region" description="Basic and acidic residues" evidence="1">
    <location>
        <begin position="217"/>
        <end position="231"/>
    </location>
</feature>
<feature type="region of interest" description="Disordered" evidence="1">
    <location>
        <begin position="126"/>
        <end position="240"/>
    </location>
</feature>
<dbReference type="PANTHER" id="PTHR43668:SF4">
    <property type="entry name" value="ALLANTOINASE"/>
    <property type="match status" value="1"/>
</dbReference>
<evidence type="ECO:0000313" key="2">
    <source>
        <dbReference type="EMBL" id="EQD43288.1"/>
    </source>
</evidence>
<dbReference type="Gene3D" id="3.20.20.140">
    <property type="entry name" value="Metal-dependent hydrolases"/>
    <property type="match status" value="1"/>
</dbReference>
<dbReference type="SUPFAM" id="SSF51338">
    <property type="entry name" value="Composite domain of metallo-dependent hydrolases"/>
    <property type="match status" value="1"/>
</dbReference>
<dbReference type="InterPro" id="IPR011059">
    <property type="entry name" value="Metal-dep_hydrolase_composite"/>
</dbReference>
<dbReference type="AlphaFoldDB" id="T0ZE35"/>
<reference evidence="2" key="2">
    <citation type="journal article" date="2014" name="ISME J.">
        <title>Microbial stratification in low pH oxic and suboxic macroscopic growths along an acid mine drainage.</title>
        <authorList>
            <person name="Mendez-Garcia C."/>
            <person name="Mesa V."/>
            <person name="Sprenger R.R."/>
            <person name="Richter M."/>
            <person name="Diez M.S."/>
            <person name="Solano J."/>
            <person name="Bargiela R."/>
            <person name="Golyshina O.V."/>
            <person name="Manteca A."/>
            <person name="Ramos J.L."/>
            <person name="Gallego J.R."/>
            <person name="Llorente I."/>
            <person name="Martins Dos Santos V.A."/>
            <person name="Jensen O.N."/>
            <person name="Pelaez A.I."/>
            <person name="Sanchez J."/>
            <person name="Ferrer M."/>
        </authorList>
    </citation>
    <scope>NUCLEOTIDE SEQUENCE</scope>
</reference>
<dbReference type="GO" id="GO:0006145">
    <property type="term" value="P:purine nucleobase catabolic process"/>
    <property type="evidence" value="ECO:0007669"/>
    <property type="project" value="TreeGrafter"/>
</dbReference>
<comment type="caution">
    <text evidence="2">The sequence shown here is derived from an EMBL/GenBank/DDBJ whole genome shotgun (WGS) entry which is preliminary data.</text>
</comment>
<dbReference type="PANTHER" id="PTHR43668">
    <property type="entry name" value="ALLANTOINASE"/>
    <property type="match status" value="1"/>
</dbReference>
<dbReference type="GO" id="GO:0004038">
    <property type="term" value="F:allantoinase activity"/>
    <property type="evidence" value="ECO:0007669"/>
    <property type="project" value="TreeGrafter"/>
</dbReference>
<dbReference type="InterPro" id="IPR050138">
    <property type="entry name" value="DHOase/Allantoinase_Hydrolase"/>
</dbReference>
<proteinExistence type="predicted"/>
<evidence type="ECO:0000256" key="1">
    <source>
        <dbReference type="SAM" id="MobiDB-lite"/>
    </source>
</evidence>
<dbReference type="SUPFAM" id="SSF51556">
    <property type="entry name" value="Metallo-dependent hydrolases"/>
    <property type="match status" value="1"/>
</dbReference>
<name>T0ZE35_9ZZZZ</name>
<reference evidence="2" key="1">
    <citation type="submission" date="2013-08" db="EMBL/GenBank/DDBJ databases">
        <authorList>
            <person name="Mendez C."/>
            <person name="Richter M."/>
            <person name="Ferrer M."/>
            <person name="Sanchez J."/>
        </authorList>
    </citation>
    <scope>NUCLEOTIDE SEQUENCE</scope>
</reference>
<dbReference type="InterPro" id="IPR032466">
    <property type="entry name" value="Metal_Hydrolase"/>
</dbReference>
<feature type="compositionally biased region" description="Low complexity" evidence="1">
    <location>
        <begin position="138"/>
        <end position="158"/>
    </location>
</feature>
<dbReference type="EMBL" id="AUZY01009156">
    <property type="protein sequence ID" value="EQD43288.1"/>
    <property type="molecule type" value="Genomic_DNA"/>
</dbReference>